<keyword evidence="2" id="KW-0548">Nucleotidyltransferase</keyword>
<keyword evidence="6" id="KW-0695">RNA-directed DNA polymerase</keyword>
<dbReference type="Pfam" id="PF17917">
    <property type="entry name" value="RT_RNaseH"/>
    <property type="match status" value="1"/>
</dbReference>
<reference evidence="8" key="1">
    <citation type="submission" date="2025-08" db="UniProtKB">
        <authorList>
            <consortium name="RefSeq"/>
        </authorList>
    </citation>
    <scope>IDENTIFICATION</scope>
</reference>
<dbReference type="RefSeq" id="XP_016514045.1">
    <property type="nucleotide sequence ID" value="XM_016658559.1"/>
</dbReference>
<dbReference type="InterPro" id="IPR041373">
    <property type="entry name" value="RT_RNaseH"/>
</dbReference>
<dbReference type="KEGG" id="nta:107830884"/>
<protein>
    <recommendedName>
        <fullName evidence="7">Reverse transcriptase domain-containing protein</fullName>
    </recommendedName>
</protein>
<proteinExistence type="predicted"/>
<keyword evidence="3" id="KW-0540">Nuclease</keyword>
<evidence type="ECO:0000259" key="7">
    <source>
        <dbReference type="PROSITE" id="PS50878"/>
    </source>
</evidence>
<evidence type="ECO:0000256" key="1">
    <source>
        <dbReference type="ARBA" id="ARBA00022679"/>
    </source>
</evidence>
<dbReference type="SUPFAM" id="SSF56672">
    <property type="entry name" value="DNA/RNA polymerases"/>
    <property type="match status" value="1"/>
</dbReference>
<evidence type="ECO:0000256" key="2">
    <source>
        <dbReference type="ARBA" id="ARBA00022695"/>
    </source>
</evidence>
<dbReference type="GO" id="GO:0003964">
    <property type="term" value="F:RNA-directed DNA polymerase activity"/>
    <property type="evidence" value="ECO:0007669"/>
    <property type="project" value="UniProtKB-KW"/>
</dbReference>
<evidence type="ECO:0000256" key="3">
    <source>
        <dbReference type="ARBA" id="ARBA00022722"/>
    </source>
</evidence>
<dbReference type="STRING" id="4097.A0A1S4DKX1"/>
<feature type="domain" description="Reverse transcriptase" evidence="7">
    <location>
        <begin position="1"/>
        <end position="90"/>
    </location>
</feature>
<keyword evidence="1" id="KW-0808">Transferase</keyword>
<dbReference type="GO" id="GO:0016787">
    <property type="term" value="F:hydrolase activity"/>
    <property type="evidence" value="ECO:0007669"/>
    <property type="project" value="UniProtKB-KW"/>
</dbReference>
<sequence length="200" mass="23187">MGLHQGSAFNPFLFSLLMDAPTHHIQGKVSWYMLFADEIVQIDETRGGVNERLGICRQTLEFKGFKLSTTKIEYPEYKFNAELREVGMDVRLGSQVIRKIGSFNIKPYLLVIIMVVMPLEVEVSQGGAIREAKDGSVIGYASRELKVHEKNYLVHELELIAIVYAMKIWRHYMYDIYCEVKYEHQKPGGLIRRMEIPEWN</sequence>
<evidence type="ECO:0000256" key="6">
    <source>
        <dbReference type="ARBA" id="ARBA00022918"/>
    </source>
</evidence>
<evidence type="ECO:0000256" key="5">
    <source>
        <dbReference type="ARBA" id="ARBA00022801"/>
    </source>
</evidence>
<gene>
    <name evidence="8" type="primary">LOC107830884</name>
</gene>
<dbReference type="InterPro" id="IPR043502">
    <property type="entry name" value="DNA/RNA_pol_sf"/>
</dbReference>
<dbReference type="InterPro" id="IPR000477">
    <property type="entry name" value="RT_dom"/>
</dbReference>
<dbReference type="PROSITE" id="PS50878">
    <property type="entry name" value="RT_POL"/>
    <property type="match status" value="1"/>
</dbReference>
<dbReference type="PaxDb" id="4097-A0A1S4DKX1"/>
<dbReference type="OrthoDB" id="111931at2759"/>
<accession>A0A1S4DKX1</accession>
<organism evidence="8">
    <name type="scientific">Nicotiana tabacum</name>
    <name type="common">Common tobacco</name>
    <dbReference type="NCBI Taxonomy" id="4097"/>
    <lineage>
        <taxon>Eukaryota</taxon>
        <taxon>Viridiplantae</taxon>
        <taxon>Streptophyta</taxon>
        <taxon>Embryophyta</taxon>
        <taxon>Tracheophyta</taxon>
        <taxon>Spermatophyta</taxon>
        <taxon>Magnoliopsida</taxon>
        <taxon>eudicotyledons</taxon>
        <taxon>Gunneridae</taxon>
        <taxon>Pentapetalae</taxon>
        <taxon>asterids</taxon>
        <taxon>lamiids</taxon>
        <taxon>Solanales</taxon>
        <taxon>Solanaceae</taxon>
        <taxon>Nicotianoideae</taxon>
        <taxon>Nicotianeae</taxon>
        <taxon>Nicotiana</taxon>
    </lineage>
</organism>
<dbReference type="GO" id="GO:0004519">
    <property type="term" value="F:endonuclease activity"/>
    <property type="evidence" value="ECO:0007669"/>
    <property type="project" value="UniProtKB-KW"/>
</dbReference>
<evidence type="ECO:0000313" key="8">
    <source>
        <dbReference type="RefSeq" id="XP_016514045.1"/>
    </source>
</evidence>
<dbReference type="AlphaFoldDB" id="A0A1S4DKX1"/>
<evidence type="ECO:0000256" key="4">
    <source>
        <dbReference type="ARBA" id="ARBA00022759"/>
    </source>
</evidence>
<keyword evidence="4" id="KW-0255">Endonuclease</keyword>
<keyword evidence="5" id="KW-0378">Hydrolase</keyword>
<name>A0A1S4DKX1_TOBAC</name>